<dbReference type="EMBL" id="CP022684">
    <property type="protein sequence ID" value="AUM11020.1"/>
    <property type="molecule type" value="Genomic_DNA"/>
</dbReference>
<keyword evidence="1" id="KW-0472">Membrane</keyword>
<dbReference type="AlphaFoldDB" id="A0A2K9LFJ9"/>
<name>A0A2K9LFJ9_9GAMM</name>
<keyword evidence="1" id="KW-1133">Transmembrane helix</keyword>
<organism evidence="2 3">
    <name type="scientific">Ketobacter alkanivorans</name>
    <dbReference type="NCBI Taxonomy" id="1917421"/>
    <lineage>
        <taxon>Bacteria</taxon>
        <taxon>Pseudomonadati</taxon>
        <taxon>Pseudomonadota</taxon>
        <taxon>Gammaproteobacteria</taxon>
        <taxon>Pseudomonadales</taxon>
        <taxon>Ketobacteraceae</taxon>
        <taxon>Ketobacter</taxon>
    </lineage>
</organism>
<keyword evidence="1" id="KW-0812">Transmembrane</keyword>
<evidence type="ECO:0000256" key="1">
    <source>
        <dbReference type="SAM" id="Phobius"/>
    </source>
</evidence>
<reference evidence="3" key="1">
    <citation type="submission" date="2017-08" db="EMBL/GenBank/DDBJ databases">
        <title>Direct submision.</title>
        <authorList>
            <person name="Kim S.-J."/>
            <person name="Rhee S.-K."/>
        </authorList>
    </citation>
    <scope>NUCLEOTIDE SEQUENCE [LARGE SCALE GENOMIC DNA]</scope>
    <source>
        <strain evidence="3">GI5</strain>
    </source>
</reference>
<accession>A0A2K9LFJ9</accession>
<dbReference type="OrthoDB" id="9182560at2"/>
<feature type="transmembrane region" description="Helical" evidence="1">
    <location>
        <begin position="15"/>
        <end position="33"/>
    </location>
</feature>
<dbReference type="RefSeq" id="WP_101892366.1">
    <property type="nucleotide sequence ID" value="NZ_CP022684.1"/>
</dbReference>
<sequence length="65" mass="7023">MLEDLWQTILAEKEWVFSGIGVLVLSVILGIFFKKKASTAQKIKSGAGSTNVQAGRDANVNLKSD</sequence>
<evidence type="ECO:0000313" key="3">
    <source>
        <dbReference type="Proteomes" id="UP000235116"/>
    </source>
</evidence>
<proteinExistence type="predicted"/>
<gene>
    <name evidence="2" type="ORF">Kalk_00545</name>
</gene>
<dbReference type="Proteomes" id="UP000235116">
    <property type="component" value="Chromosome"/>
</dbReference>
<dbReference type="KEGG" id="kak:Kalk_00545"/>
<keyword evidence="3" id="KW-1185">Reference proteome</keyword>
<protein>
    <submittedName>
        <fullName evidence="2">Uncharacterized protein</fullName>
    </submittedName>
</protein>
<evidence type="ECO:0000313" key="2">
    <source>
        <dbReference type="EMBL" id="AUM11020.1"/>
    </source>
</evidence>